<comment type="similarity">
    <text evidence="1">Belongs to the peptidase C40 family.</text>
</comment>
<sequence length="1805" mass="194806">MADDHVGFSITPKVDLSGFDKAVQLSNKFEDKLNKIDQGLSRLHAPSALPREINHIDTVTASYVQRLESEGKHYQANQERVKAYQNAIRELSEKQKGLEHLLETSSQGINKNSDSYRRLQIRANQNTVELNKFKQAVAQTNSEMRHSNPTFLDRIKSKLSGVAEKADQTHRSIKDIFMGSALGNMASNALGNLSGQFSGAIKRGMELNGAVGKINARFKGMGASDKQIGALDKQISNLKFNTNMTGDNVANLQARMQNWSKIGKQGAMQMTTAIAGIGDSSKMTGDDIERMSTGLMRVGASGKVTLSSLNRITKTAPTFYAQLAKGAGMSQSRLKALLATGDVTQKQFQTWLANSSKYSNSAFKAFGQTQGGAIHQIQVRWDAVKAQLTKPLFDAKSSGLQSLKSILTSKEVTSGANAIGHAISNAVGYLDKHKQDISGITRDVVKIGVEIGKSVWKDFSDIVVDIGHALGIVHGHGNALHQFKETLDGIAKNKGAIQLTAKAIIAIATVKGLTHVGSGLFGVGVSAYKSYRKLKALHDGLKGVQTVGKFTKAEGAFNSLGGSIRGVITKLGEMKRAGSTLGGVGGKVFGAVGTGLIAGQQGIQAIKDRHDASARSQDIGGGIGAVAGGALTSMIPVVGPMLAPIGALVGKYAGRWGGQAVDKFTKGWQSHKPPKQFWSFENLGWSTRDTFSKIGKWGGQVGHSMGTAIGKAGGFVKKNGKELALTAVSPMLGIPTLLYKNNPKFKRWANNAGNTIKGGFKSAGDWIKNIPSNLGKTGKSIGNWANKTGKDIHKGWNEGIKASHNFFKNLPKNTHNFVRSTQRNFSSFVKSSKSSMSRFGKNVKNGFSSGYKKARGEVNGFGKWYGKAWNSIWRSVNNNRYVKAFKKGQFFQTAFKDMRSRWNGFSKWFGRGWNSFWSKASKTASRDWNGTKRNWNNFWGAMPKKWNSFKSSFGKAWGSFWSGIGKGFSNVVKGIRSAWDNTIGGIVKAWDGMKKNIGAFGKWVSNSWTGTKNNVKGFGNDISYATGGSKHTFKYDKFKSHARGGQIASSHTALVGEAGPELAYKNGRDARLLGANGPQVTRVNSGEHILNARDTAKVMSGGLGQGYKLKGYASGTDKLSKTTKTVSSDYKKIASDATKSLNKLKKNNDSSWSKVHKTSTKSVNAIQSHNSSVWRKITSQTGKYNSKTRATATREYTGMRKGVDKQMDNLHDGVISTANSTSRGFGKAMERMRSYAKKAMSDTIGQINHGISGIDKVLQQFGGNGSVIKPVHFAKGTGALDHNTLAVVNDAKSGPRQEAIVKKSGDILIPHGNDRMLPLAKGDAVLNGTQTQELAHSMGVEHFAKGTGVSHSRLQKIAKDASKNPSKSFAQMYTSNVKPVGHDVGKDFIGLSRRASTHYGDPWSDAMWSVIMNAIDDGDGGPASGLLKAVEDYGEGHKYVWGATGPSTFDCSGLVMYALNKKYGIKYPHFSGAQYAETQHISKSEAHMGDLVFWGPGHHVGVYAGGDKYFSAQSPSQGIHMNTLESVVGEGRPMFGRVRGLKQDDSSKKKNMANKGLMALAKRELGTSALKWIKDNLGEGGSYGNPAGDGVARWRKYITKAANQMHTSVNGTEISKILSMISAESSGNPTITQKIQDVNSANGDPAQGLLQFIPPTFSAYAVKGHHNIKNGYDQLLALFNDSNWKRDIHFGGGWGPSGGRRFAKGGNPRVGDTVMVGENGPELAKFTSPVHVYSNEQSKKLNFTDLLNKKPARQASNSKPVINININGNISSVAEANRVSDIIARKIEQLLDGIADNWGTELDAY</sequence>
<dbReference type="Pfam" id="PF00877">
    <property type="entry name" value="NLPC_P60"/>
    <property type="match status" value="1"/>
</dbReference>
<dbReference type="InterPro" id="IPR000064">
    <property type="entry name" value="NLP_P60_dom"/>
</dbReference>
<dbReference type="InterPro" id="IPR038765">
    <property type="entry name" value="Papain-like_cys_pep_sf"/>
</dbReference>
<name>A0ABC9VLM4_LACAM</name>
<evidence type="ECO:0000313" key="8">
    <source>
        <dbReference type="Proteomes" id="UP001437574"/>
    </source>
</evidence>
<dbReference type="RefSeq" id="WP_353302384.1">
    <property type="nucleotide sequence ID" value="NZ_BAAAAK010000001.1"/>
</dbReference>
<dbReference type="InterPro" id="IPR023346">
    <property type="entry name" value="Lysozyme-like_dom_sf"/>
</dbReference>
<feature type="domain" description="NlpC/P60" evidence="6">
    <location>
        <begin position="1420"/>
        <end position="1542"/>
    </location>
</feature>
<reference evidence="7 8" key="1">
    <citation type="journal article" date="2024" name="Int. J. Syst. Evol. Microbiol.">
        <title>Proposal of Lactobacillus amylovorus subsp. animalis subsp. nov. and an emended description of Lactobacillus amylovorus.</title>
        <authorList>
            <person name="Yamane K."/>
            <person name="Tanizawa Y."/>
            <person name="Kobayashi H."/>
            <person name="Kamizono T."/>
            <person name="Kojima Y."/>
            <person name="Takagi H."/>
            <person name="Tohno M."/>
        </authorList>
    </citation>
    <scope>NUCLEOTIDE SEQUENCE [LARGE SCALE GENOMIC DNA]</scope>
    <source>
        <strain evidence="7 8">TKL145</strain>
    </source>
</reference>
<keyword evidence="2" id="KW-0645">Protease</keyword>
<dbReference type="InterPro" id="IPR051202">
    <property type="entry name" value="Peptidase_C40"/>
</dbReference>
<gene>
    <name evidence="7" type="ORF">LATKL145_01560</name>
</gene>
<evidence type="ECO:0000256" key="2">
    <source>
        <dbReference type="ARBA" id="ARBA00022670"/>
    </source>
</evidence>
<reference evidence="8" key="2">
    <citation type="submission" date="2024-01" db="EMBL/GenBank/DDBJ databases">
        <title>Draft genome sequence of Lactobacillus amylovorus strain TKL145.</title>
        <authorList>
            <person name="Tohno M."/>
            <person name="Tanizawa Y."/>
        </authorList>
    </citation>
    <scope>NUCLEOTIDE SEQUENCE [LARGE SCALE GENOMIC DNA]</scope>
    <source>
        <strain evidence="8">TKL145</strain>
    </source>
</reference>
<evidence type="ECO:0000259" key="6">
    <source>
        <dbReference type="PROSITE" id="PS51935"/>
    </source>
</evidence>
<dbReference type="Proteomes" id="UP001437574">
    <property type="component" value="Unassembled WGS sequence"/>
</dbReference>
<evidence type="ECO:0000256" key="1">
    <source>
        <dbReference type="ARBA" id="ARBA00007074"/>
    </source>
</evidence>
<dbReference type="Pfam" id="PF20155">
    <property type="entry name" value="TMP_3"/>
    <property type="match status" value="1"/>
</dbReference>
<accession>A0ABC9VLM4</accession>
<dbReference type="GO" id="GO:0006508">
    <property type="term" value="P:proteolysis"/>
    <property type="evidence" value="ECO:0007669"/>
    <property type="project" value="UniProtKB-KW"/>
</dbReference>
<dbReference type="EMBL" id="BAAAAK010000001">
    <property type="protein sequence ID" value="GAA0041746.1"/>
    <property type="molecule type" value="Genomic_DNA"/>
</dbReference>
<protein>
    <recommendedName>
        <fullName evidence="6">NlpC/P60 domain-containing protein</fullName>
    </recommendedName>
</protein>
<keyword evidence="4" id="KW-0788">Thiol protease</keyword>
<proteinExistence type="inferred from homology"/>
<dbReference type="SUPFAM" id="SSF54001">
    <property type="entry name" value="Cysteine proteinases"/>
    <property type="match status" value="1"/>
</dbReference>
<organism evidence="7 8">
    <name type="scientific">Lactobacillus amylovorus subsp. animalium</name>
    <dbReference type="NCBI Taxonomy" id="3378536"/>
    <lineage>
        <taxon>Bacteria</taxon>
        <taxon>Bacillati</taxon>
        <taxon>Bacillota</taxon>
        <taxon>Bacilli</taxon>
        <taxon>Lactobacillales</taxon>
        <taxon>Lactobacillaceae</taxon>
        <taxon>Lactobacillus</taxon>
    </lineage>
</organism>
<dbReference type="Gene3D" id="3.90.1720.10">
    <property type="entry name" value="endopeptidase domain like (from Nostoc punctiforme)"/>
    <property type="match status" value="1"/>
</dbReference>
<evidence type="ECO:0000256" key="3">
    <source>
        <dbReference type="ARBA" id="ARBA00022801"/>
    </source>
</evidence>
<dbReference type="GO" id="GO:0008234">
    <property type="term" value="F:cysteine-type peptidase activity"/>
    <property type="evidence" value="ECO:0007669"/>
    <property type="project" value="UniProtKB-KW"/>
</dbReference>
<dbReference type="PANTHER" id="PTHR47053:SF5">
    <property type="entry name" value="BIFUNCTIONAL MURAMIDASE_DL-ENDOPEPTIDASE CWLT"/>
    <property type="match status" value="1"/>
</dbReference>
<dbReference type="SUPFAM" id="SSF53955">
    <property type="entry name" value="Lysozyme-like"/>
    <property type="match status" value="1"/>
</dbReference>
<dbReference type="InterPro" id="IPR013491">
    <property type="entry name" value="Tape_meas_N"/>
</dbReference>
<feature type="coiled-coil region" evidence="5">
    <location>
        <begin position="74"/>
        <end position="101"/>
    </location>
</feature>
<comment type="caution">
    <text evidence="7">The sequence shown here is derived from an EMBL/GenBank/DDBJ whole genome shotgun (WGS) entry which is preliminary data.</text>
</comment>
<evidence type="ECO:0000256" key="4">
    <source>
        <dbReference type="ARBA" id="ARBA00022807"/>
    </source>
</evidence>
<keyword evidence="5" id="KW-0175">Coiled coil</keyword>
<evidence type="ECO:0000256" key="5">
    <source>
        <dbReference type="SAM" id="Coils"/>
    </source>
</evidence>
<evidence type="ECO:0000313" key="7">
    <source>
        <dbReference type="EMBL" id="GAA0041746.1"/>
    </source>
</evidence>
<dbReference type="PROSITE" id="PS51935">
    <property type="entry name" value="NLPC_P60"/>
    <property type="match status" value="1"/>
</dbReference>
<keyword evidence="3" id="KW-0378">Hydrolase</keyword>
<dbReference type="PANTHER" id="PTHR47053">
    <property type="entry name" value="MUREIN DD-ENDOPEPTIDASE MEPH-RELATED"/>
    <property type="match status" value="1"/>
</dbReference>
<dbReference type="NCBIfam" id="TIGR02675">
    <property type="entry name" value="tape_meas_nterm"/>
    <property type="match status" value="1"/>
</dbReference>